<dbReference type="Proteomes" id="UP000281488">
    <property type="component" value="Unassembled WGS sequence"/>
</dbReference>
<accession>A0A1G1SBB1</accession>
<organism evidence="4 6">
    <name type="scientific">Enterococcus faecalis</name>
    <name type="common">Streptococcus faecalis</name>
    <dbReference type="NCBI Taxonomy" id="1351"/>
    <lineage>
        <taxon>Bacteria</taxon>
        <taxon>Bacillati</taxon>
        <taxon>Bacillota</taxon>
        <taxon>Bacilli</taxon>
        <taxon>Lactobacillales</taxon>
        <taxon>Enterococcaceae</taxon>
        <taxon>Enterococcus</taxon>
    </lineage>
</organism>
<dbReference type="NCBIfam" id="TIGR01716">
    <property type="entry name" value="RGG_Cterm"/>
    <property type="match status" value="1"/>
</dbReference>
<dbReference type="PANTHER" id="PTHR37038">
    <property type="entry name" value="TRANSCRIPTIONAL REGULATOR-RELATED"/>
    <property type="match status" value="1"/>
</dbReference>
<dbReference type="Pfam" id="PF21259">
    <property type="entry name" value="Rgg_C"/>
    <property type="match status" value="1"/>
</dbReference>
<dbReference type="SMART" id="SM00530">
    <property type="entry name" value="HTH_XRE"/>
    <property type="match status" value="1"/>
</dbReference>
<protein>
    <submittedName>
        <fullName evidence="4">Rgg/GadR/MutR family transcriptional regulator</fullName>
    </submittedName>
</protein>
<evidence type="ECO:0000313" key="4">
    <source>
        <dbReference type="EMBL" id="RYU30712.1"/>
    </source>
</evidence>
<dbReference type="InterPro" id="IPR010982">
    <property type="entry name" value="Lambda_DNA-bd_dom_sf"/>
</dbReference>
<name>A0A1G1SBB1_ENTFL</name>
<evidence type="ECO:0000313" key="2">
    <source>
        <dbReference type="EMBL" id="QNP39147.1"/>
    </source>
</evidence>
<dbReference type="Gene3D" id="1.10.260.40">
    <property type="entry name" value="lambda repressor-like DNA-binding domains"/>
    <property type="match status" value="1"/>
</dbReference>
<evidence type="ECO:0000313" key="5">
    <source>
        <dbReference type="Proteomes" id="UP000281488"/>
    </source>
</evidence>
<dbReference type="InterPro" id="IPR010057">
    <property type="entry name" value="Transcription_activator_Rgg_C"/>
</dbReference>
<dbReference type="InterPro" id="IPR053163">
    <property type="entry name" value="HTH-type_regulator_Rgg"/>
</dbReference>
<dbReference type="AlphaFoldDB" id="A0A1G1SBB1"/>
<dbReference type="InterPro" id="IPR001387">
    <property type="entry name" value="Cro/C1-type_HTH"/>
</dbReference>
<evidence type="ECO:0000313" key="3">
    <source>
        <dbReference type="EMBL" id="ROX29611.1"/>
    </source>
</evidence>
<sequence>MNTIGKQLKIERKNRGLTQSEMCQPILSTSYYAKVEKGYHKIAAEDLLSILKQNKIDVIDFFISLEKKGATDISYEQLIHLAWSEAHLKQDIPKLHRLKKSVDHNQVMSKKQKALLLALLDLSIAGLSDSLISMPPDTKQLLQNYLFTLPTWNKLKLSVYGNALRVYTIESNQLFINSILKKELTSYTLSNRCIILTILLNFISICIESNQDKLASNYLEFINRETSFPENFFQKTLGHYFTLLLLARQNKQIPMEELTAIYKVLTLTGLSQYATELEIFFKNHTSIVN</sequence>
<gene>
    <name evidence="3" type="ORF">EGW16_15045</name>
    <name evidence="4" type="ORF">EU507_13630</name>
    <name evidence="2" type="ORF">H9Q64_07745</name>
</gene>
<evidence type="ECO:0000259" key="1">
    <source>
        <dbReference type="PROSITE" id="PS50943"/>
    </source>
</evidence>
<feature type="domain" description="HTH cro/C1-type" evidence="1">
    <location>
        <begin position="8"/>
        <end position="61"/>
    </location>
</feature>
<reference evidence="4 6" key="2">
    <citation type="submission" date="2019-02" db="EMBL/GenBank/DDBJ databases">
        <title>From farm to fork: dissemination of Tn554::fexA-optrA in linezolid-resistant Enterococcus faecalis clones from chicken feces and meat in Tunisia.</title>
        <authorList>
            <person name="Tedim A.P."/>
            <person name="Elghaieb H."/>
            <person name="Abbassi M.S."/>
            <person name="Novais C."/>
            <person name="Hassen A."/>
            <person name="Peixe L."/>
            <person name="Freitas A.R."/>
        </authorList>
    </citation>
    <scope>NUCLEOTIDE SEQUENCE [LARGE SCALE GENOMIC DNA]</scope>
    <source>
        <strain evidence="4 6">728T</strain>
    </source>
</reference>
<reference evidence="2 7" key="3">
    <citation type="submission" date="2020-08" db="EMBL/GenBank/DDBJ databases">
        <title>Enterococcus faecalis SF28073 genome assembly.</title>
        <authorList>
            <person name="Duerkop B.A."/>
            <person name="Johnson C.N."/>
        </authorList>
    </citation>
    <scope>NUCLEOTIDE SEQUENCE [LARGE SCALE GENOMIC DNA]</scope>
    <source>
        <strain evidence="2 7">SF28073</strain>
    </source>
</reference>
<dbReference type="EMBL" id="RKMZ01000012">
    <property type="protein sequence ID" value="ROX29611.1"/>
    <property type="molecule type" value="Genomic_DNA"/>
</dbReference>
<dbReference type="GO" id="GO:0003677">
    <property type="term" value="F:DNA binding"/>
    <property type="evidence" value="ECO:0007669"/>
    <property type="project" value="InterPro"/>
</dbReference>
<reference evidence="3 5" key="1">
    <citation type="submission" date="2018-10" db="EMBL/GenBank/DDBJ databases">
        <title>Genotypes and phenotypes of Enterococci isolated from broiler chickens.</title>
        <authorList>
            <person name="Muhammad A.R."/>
            <person name="Diarra M.S."/>
        </authorList>
    </citation>
    <scope>NUCLEOTIDE SEQUENCE [LARGE SCALE GENOMIC DNA]</scope>
    <source>
        <strain evidence="3 5">LIT2 A36'</strain>
    </source>
</reference>
<dbReference type="EMBL" id="CP060804">
    <property type="protein sequence ID" value="QNP39147.1"/>
    <property type="molecule type" value="Genomic_DNA"/>
</dbReference>
<dbReference type="Proteomes" id="UP000516122">
    <property type="component" value="Chromosome"/>
</dbReference>
<dbReference type="PROSITE" id="PS50943">
    <property type="entry name" value="HTH_CROC1"/>
    <property type="match status" value="1"/>
</dbReference>
<proteinExistence type="predicted"/>
<dbReference type="EMBL" id="SEWT01000010">
    <property type="protein sequence ID" value="RYU30712.1"/>
    <property type="molecule type" value="Genomic_DNA"/>
</dbReference>
<dbReference type="RefSeq" id="WP_002382837.1">
    <property type="nucleotide sequence ID" value="NZ_AP031218.1"/>
</dbReference>
<evidence type="ECO:0000313" key="6">
    <source>
        <dbReference type="Proteomes" id="UP000292223"/>
    </source>
</evidence>
<dbReference type="SUPFAM" id="SSF47413">
    <property type="entry name" value="lambda repressor-like DNA-binding domains"/>
    <property type="match status" value="1"/>
</dbReference>
<dbReference type="Proteomes" id="UP000292223">
    <property type="component" value="Unassembled WGS sequence"/>
</dbReference>
<evidence type="ECO:0000313" key="7">
    <source>
        <dbReference type="Proteomes" id="UP000516122"/>
    </source>
</evidence>
<dbReference type="CDD" id="cd00093">
    <property type="entry name" value="HTH_XRE"/>
    <property type="match status" value="1"/>
</dbReference>